<evidence type="ECO:0000256" key="1">
    <source>
        <dbReference type="ARBA" id="ARBA00004141"/>
    </source>
</evidence>
<dbReference type="AlphaFoldDB" id="A0AAF3J6L3"/>
<feature type="transmembrane region" description="Helical" evidence="11">
    <location>
        <begin position="38"/>
        <end position="55"/>
    </location>
</feature>
<reference evidence="14" key="1">
    <citation type="submission" date="2024-02" db="UniProtKB">
        <authorList>
            <consortium name="WormBaseParasite"/>
        </authorList>
    </citation>
    <scope>IDENTIFICATION</scope>
</reference>
<dbReference type="PANTHER" id="PTHR11157:SF17">
    <property type="entry name" value="ELONGATION OF VERY LONG CHAIN FATTY ACIDS PROTEIN 6"/>
    <property type="match status" value="1"/>
</dbReference>
<evidence type="ECO:0000256" key="3">
    <source>
        <dbReference type="ARBA" id="ARBA00022516"/>
    </source>
</evidence>
<dbReference type="GO" id="GO:0030148">
    <property type="term" value="P:sphingolipid biosynthetic process"/>
    <property type="evidence" value="ECO:0007669"/>
    <property type="project" value="TreeGrafter"/>
</dbReference>
<feature type="compositionally biased region" description="Polar residues" evidence="12">
    <location>
        <begin position="280"/>
        <end position="292"/>
    </location>
</feature>
<keyword evidence="10 11" id="KW-0275">Fatty acid biosynthesis</keyword>
<keyword evidence="3 11" id="KW-0444">Lipid biosynthesis</keyword>
<evidence type="ECO:0000256" key="5">
    <source>
        <dbReference type="ARBA" id="ARBA00022692"/>
    </source>
</evidence>
<comment type="pathway">
    <text evidence="2">Lipid metabolism; fatty acid biosynthesis.</text>
</comment>
<feature type="transmembrane region" description="Helical" evidence="11">
    <location>
        <begin position="239"/>
        <end position="259"/>
    </location>
</feature>
<dbReference type="GO" id="GO:0009922">
    <property type="term" value="F:fatty acid elongase activity"/>
    <property type="evidence" value="ECO:0007669"/>
    <property type="project" value="UniProtKB-EC"/>
</dbReference>
<protein>
    <recommendedName>
        <fullName evidence="11">Elongation of very long chain fatty acids protein</fullName>
        <ecNumber evidence="11">2.3.1.199</ecNumber>
    </recommendedName>
    <alternativeName>
        <fullName evidence="11">Very-long-chain 3-oxoacyl-CoA synthase</fullName>
    </alternativeName>
</protein>
<feature type="transmembrane region" description="Helical" evidence="11">
    <location>
        <begin position="172"/>
        <end position="190"/>
    </location>
</feature>
<feature type="compositionally biased region" description="Basic and acidic residues" evidence="12">
    <location>
        <begin position="293"/>
        <end position="307"/>
    </location>
</feature>
<dbReference type="Pfam" id="PF01151">
    <property type="entry name" value="ELO"/>
    <property type="match status" value="1"/>
</dbReference>
<comment type="catalytic activity">
    <reaction evidence="11">
        <text>a very-long-chain acyl-CoA + malonyl-CoA + H(+) = a very-long-chain 3-oxoacyl-CoA + CO2 + CoA</text>
        <dbReference type="Rhea" id="RHEA:32727"/>
        <dbReference type="ChEBI" id="CHEBI:15378"/>
        <dbReference type="ChEBI" id="CHEBI:16526"/>
        <dbReference type="ChEBI" id="CHEBI:57287"/>
        <dbReference type="ChEBI" id="CHEBI:57384"/>
        <dbReference type="ChEBI" id="CHEBI:90725"/>
        <dbReference type="ChEBI" id="CHEBI:90736"/>
        <dbReference type="EC" id="2.3.1.199"/>
    </reaction>
</comment>
<dbReference type="GO" id="GO:0005789">
    <property type="term" value="C:endoplasmic reticulum membrane"/>
    <property type="evidence" value="ECO:0007669"/>
    <property type="project" value="TreeGrafter"/>
</dbReference>
<dbReference type="InterPro" id="IPR002076">
    <property type="entry name" value="ELO_fam"/>
</dbReference>
<feature type="region of interest" description="Disordered" evidence="12">
    <location>
        <begin position="277"/>
        <end position="317"/>
    </location>
</feature>
<dbReference type="GO" id="GO:0034625">
    <property type="term" value="P:fatty acid elongation, monounsaturated fatty acid"/>
    <property type="evidence" value="ECO:0007669"/>
    <property type="project" value="TreeGrafter"/>
</dbReference>
<evidence type="ECO:0000256" key="6">
    <source>
        <dbReference type="ARBA" id="ARBA00022832"/>
    </source>
</evidence>
<name>A0AAF3J6L3_9BILA</name>
<keyword evidence="8 11" id="KW-0443">Lipid metabolism</keyword>
<dbReference type="GO" id="GO:0042761">
    <property type="term" value="P:very long-chain fatty acid biosynthetic process"/>
    <property type="evidence" value="ECO:0007669"/>
    <property type="project" value="TreeGrafter"/>
</dbReference>
<keyword evidence="4 11" id="KW-0808">Transferase</keyword>
<evidence type="ECO:0000313" key="14">
    <source>
        <dbReference type="WBParaSite" id="MBELARI_LOCUS19416"/>
    </source>
</evidence>
<keyword evidence="13" id="KW-1185">Reference proteome</keyword>
<evidence type="ECO:0000256" key="11">
    <source>
        <dbReference type="RuleBase" id="RU361115"/>
    </source>
</evidence>
<comment type="similarity">
    <text evidence="11">Belongs to the ELO family.</text>
</comment>
<evidence type="ECO:0000256" key="12">
    <source>
        <dbReference type="SAM" id="MobiDB-lite"/>
    </source>
</evidence>
<dbReference type="WBParaSite" id="MBELARI_LOCUS19416">
    <property type="protein sequence ID" value="MBELARI_LOCUS19416"/>
    <property type="gene ID" value="MBELARI_LOCUS19416"/>
</dbReference>
<accession>A0AAF3J6L3</accession>
<keyword evidence="5 11" id="KW-0812">Transmembrane</keyword>
<evidence type="ECO:0000256" key="9">
    <source>
        <dbReference type="ARBA" id="ARBA00023136"/>
    </source>
</evidence>
<comment type="subcellular location">
    <subcellularLocation>
        <location evidence="1">Membrane</location>
        <topology evidence="1">Multi-pass membrane protein</topology>
    </subcellularLocation>
</comment>
<feature type="compositionally biased region" description="Basic residues" evidence="12">
    <location>
        <begin position="308"/>
        <end position="317"/>
    </location>
</feature>
<feature type="transmembrane region" description="Helical" evidence="11">
    <location>
        <begin position="67"/>
        <end position="87"/>
    </location>
</feature>
<evidence type="ECO:0000256" key="7">
    <source>
        <dbReference type="ARBA" id="ARBA00022989"/>
    </source>
</evidence>
<evidence type="ECO:0000256" key="10">
    <source>
        <dbReference type="ARBA" id="ARBA00023160"/>
    </source>
</evidence>
<dbReference type="GO" id="GO:0034626">
    <property type="term" value="P:fatty acid elongation, polyunsaturated fatty acid"/>
    <property type="evidence" value="ECO:0007669"/>
    <property type="project" value="TreeGrafter"/>
</dbReference>
<feature type="transmembrane region" description="Helical" evidence="11">
    <location>
        <begin position="202"/>
        <end position="227"/>
    </location>
</feature>
<evidence type="ECO:0000256" key="2">
    <source>
        <dbReference type="ARBA" id="ARBA00005194"/>
    </source>
</evidence>
<keyword evidence="9 11" id="KW-0472">Membrane</keyword>
<keyword evidence="7 11" id="KW-1133">Transmembrane helix</keyword>
<keyword evidence="6 11" id="KW-0276">Fatty acid metabolism</keyword>
<evidence type="ECO:0000256" key="8">
    <source>
        <dbReference type="ARBA" id="ARBA00023098"/>
    </source>
</evidence>
<dbReference type="EC" id="2.3.1.199" evidence="11"/>
<sequence length="317" mass="37165">MARYDYWPRYGLENYTYVLPFEDTFDSIKSTRWMQNNWQHAATFSALYVGAIFGGKKIMESRKPFGLDGSLVAWNAMLAIFSIFGFIRMTPEWIWSWGDNSFEYSICVASYAQGVTGFWTEKFAHSKVAELLDTAFIVLRKRPLIFLHWYHHITVLAYTWHAFKDHTASGRWFIWMNYGVHSFMYTYYALRAAKIHTPKIAAMTITVLQILQMVMGVYIGITVYAIKTAGRECQQTWENIAFCFAIYFSYFLLFCNFFYHAYLKKGNRYAKVKKTDENGNEATATTKQNGHSTIEHEDKSEPIEEKRITRRRVQKAD</sequence>
<dbReference type="InterPro" id="IPR030457">
    <property type="entry name" value="ELO_CS"/>
</dbReference>
<evidence type="ECO:0000313" key="13">
    <source>
        <dbReference type="Proteomes" id="UP000887575"/>
    </source>
</evidence>
<dbReference type="Proteomes" id="UP000887575">
    <property type="component" value="Unassembled WGS sequence"/>
</dbReference>
<dbReference type="PROSITE" id="PS01188">
    <property type="entry name" value="ELO"/>
    <property type="match status" value="1"/>
</dbReference>
<dbReference type="GO" id="GO:0019367">
    <property type="term" value="P:fatty acid elongation, saturated fatty acid"/>
    <property type="evidence" value="ECO:0007669"/>
    <property type="project" value="TreeGrafter"/>
</dbReference>
<dbReference type="PANTHER" id="PTHR11157">
    <property type="entry name" value="FATTY ACID ACYL TRANSFERASE-RELATED"/>
    <property type="match status" value="1"/>
</dbReference>
<evidence type="ECO:0000256" key="4">
    <source>
        <dbReference type="ARBA" id="ARBA00022679"/>
    </source>
</evidence>
<organism evidence="13 14">
    <name type="scientific">Mesorhabditis belari</name>
    <dbReference type="NCBI Taxonomy" id="2138241"/>
    <lineage>
        <taxon>Eukaryota</taxon>
        <taxon>Metazoa</taxon>
        <taxon>Ecdysozoa</taxon>
        <taxon>Nematoda</taxon>
        <taxon>Chromadorea</taxon>
        <taxon>Rhabditida</taxon>
        <taxon>Rhabditina</taxon>
        <taxon>Rhabditomorpha</taxon>
        <taxon>Rhabditoidea</taxon>
        <taxon>Rhabditidae</taxon>
        <taxon>Mesorhabditinae</taxon>
        <taxon>Mesorhabditis</taxon>
    </lineage>
</organism>
<proteinExistence type="inferred from homology"/>